<accession>A0ACC1QIW8</accession>
<keyword evidence="2" id="KW-1185">Reference proteome</keyword>
<organism evidence="1 2">
    <name type="scientific">Lecanicillium saksenae</name>
    <dbReference type="NCBI Taxonomy" id="468837"/>
    <lineage>
        <taxon>Eukaryota</taxon>
        <taxon>Fungi</taxon>
        <taxon>Dikarya</taxon>
        <taxon>Ascomycota</taxon>
        <taxon>Pezizomycotina</taxon>
        <taxon>Sordariomycetes</taxon>
        <taxon>Hypocreomycetidae</taxon>
        <taxon>Hypocreales</taxon>
        <taxon>Cordycipitaceae</taxon>
        <taxon>Lecanicillium</taxon>
    </lineage>
</organism>
<sequence>MIRLLRCPWSSLSERAWNAIHDLAQDAKPGELECAKQRTIMIIPFPRLYGLVATHRAAELERLKGDVLAALELDAVQYPVGPNVFDLAVQETSAKARARWQELVLFPTHGDALDADQQQAWYDRLFDVIMDNNGS</sequence>
<evidence type="ECO:0000313" key="1">
    <source>
        <dbReference type="EMBL" id="KAJ3478962.1"/>
    </source>
</evidence>
<gene>
    <name evidence="1" type="ORF">NLG97_g8440</name>
</gene>
<protein>
    <submittedName>
        <fullName evidence="1">Uncharacterized protein</fullName>
    </submittedName>
</protein>
<comment type="caution">
    <text evidence="1">The sequence shown here is derived from an EMBL/GenBank/DDBJ whole genome shotgun (WGS) entry which is preliminary data.</text>
</comment>
<dbReference type="Proteomes" id="UP001148737">
    <property type="component" value="Unassembled WGS sequence"/>
</dbReference>
<evidence type="ECO:0000313" key="2">
    <source>
        <dbReference type="Proteomes" id="UP001148737"/>
    </source>
</evidence>
<dbReference type="EMBL" id="JANAKD010001486">
    <property type="protein sequence ID" value="KAJ3478962.1"/>
    <property type="molecule type" value="Genomic_DNA"/>
</dbReference>
<name>A0ACC1QIW8_9HYPO</name>
<reference evidence="1" key="1">
    <citation type="submission" date="2022-07" db="EMBL/GenBank/DDBJ databases">
        <title>Genome Sequence of Lecanicillium saksenae.</title>
        <authorList>
            <person name="Buettner E."/>
        </authorList>
    </citation>
    <scope>NUCLEOTIDE SEQUENCE</scope>
    <source>
        <strain evidence="1">VT-O1</strain>
    </source>
</reference>
<proteinExistence type="predicted"/>